<geneLocation type="plastid" evidence="10"/>
<dbReference type="CDD" id="cd04878">
    <property type="entry name" value="ACT_AHAS"/>
    <property type="match status" value="1"/>
</dbReference>
<dbReference type="InterPro" id="IPR004789">
    <property type="entry name" value="Acetalactate_synth_ssu"/>
</dbReference>
<evidence type="ECO:0000259" key="9">
    <source>
        <dbReference type="PROSITE" id="PS51671"/>
    </source>
</evidence>
<comment type="function">
    <text evidence="8">Catalyzes the conversion of 2 pyruvate molecules into acetolactate in the first common step of the biosynthetic pathway of the branched-amino acids such as leucine, isoleucine, and valine.</text>
</comment>
<evidence type="ECO:0000256" key="2">
    <source>
        <dbReference type="ARBA" id="ARBA00005025"/>
    </source>
</evidence>
<dbReference type="EC" id="2.2.1.6" evidence="8"/>
<keyword evidence="5 8" id="KW-0808">Transferase</keyword>
<evidence type="ECO:0000256" key="7">
    <source>
        <dbReference type="ARBA" id="ARBA00068256"/>
    </source>
</evidence>
<dbReference type="UniPathway" id="UPA00047">
    <property type="reaction ID" value="UER00055"/>
</dbReference>
<reference evidence="10" key="1">
    <citation type="journal article" date="2015" name="J. Phycol.">
        <title>The Choreocolax polysiphoniae plastid forces a reevaluation of the evolutionary pathways to parasitism in red algae.</title>
        <authorList>
            <person name="Salomaki E.D."/>
            <person name="Nickles K.R."/>
            <person name="Lane C.E."/>
        </authorList>
    </citation>
    <scope>NUCLEOTIDE SEQUENCE</scope>
</reference>
<comment type="similarity">
    <text evidence="3 8">Belongs to the acetolactate synthase small subunit family.</text>
</comment>
<comment type="catalytic activity">
    <reaction evidence="8">
        <text>2 pyruvate + H(+) = (2S)-2-acetolactate + CO2</text>
        <dbReference type="Rhea" id="RHEA:25249"/>
        <dbReference type="ChEBI" id="CHEBI:15361"/>
        <dbReference type="ChEBI" id="CHEBI:15378"/>
        <dbReference type="ChEBI" id="CHEBI:16526"/>
        <dbReference type="ChEBI" id="CHEBI:58476"/>
        <dbReference type="EC" id="2.2.1.6"/>
    </reaction>
</comment>
<comment type="subunit">
    <text evidence="8">Dimer of large and small chains.</text>
</comment>
<dbReference type="GO" id="GO:0005829">
    <property type="term" value="C:cytosol"/>
    <property type="evidence" value="ECO:0007669"/>
    <property type="project" value="TreeGrafter"/>
</dbReference>
<dbReference type="GeneID" id="23629413"/>
<dbReference type="RefSeq" id="YP_009122082.1">
    <property type="nucleotide sequence ID" value="NC_026522.1"/>
</dbReference>
<evidence type="ECO:0000313" key="10">
    <source>
        <dbReference type="EMBL" id="AJH65840.1"/>
    </source>
</evidence>
<comment type="pathway">
    <text evidence="1 8">Amino-acid biosynthesis; L-isoleucine biosynthesis; L-isoleucine from 2-oxobutanoate: step 1/4.</text>
</comment>
<protein>
    <recommendedName>
        <fullName evidence="7 8">Acetolactate synthase small subunit</fullName>
        <shortName evidence="8">AHAS</shortName>
        <shortName evidence="8">ALS</shortName>
        <ecNumber evidence="8">2.2.1.6</ecNumber>
    </recommendedName>
    <alternativeName>
        <fullName evidence="8">Acetohydroxy-acid synthase small subunit</fullName>
    </alternativeName>
</protein>
<evidence type="ECO:0000256" key="8">
    <source>
        <dbReference type="RuleBase" id="RU368092"/>
    </source>
</evidence>
<dbReference type="FunFam" id="3.30.70.1150:FF:000001">
    <property type="entry name" value="Acetolactate synthase small subunit"/>
    <property type="match status" value="1"/>
</dbReference>
<evidence type="ECO:0000256" key="1">
    <source>
        <dbReference type="ARBA" id="ARBA00004974"/>
    </source>
</evidence>
<dbReference type="Gene3D" id="3.30.70.260">
    <property type="match status" value="1"/>
</dbReference>
<dbReference type="PANTHER" id="PTHR30239">
    <property type="entry name" value="ACETOLACTATE SYNTHASE SMALL SUBUNIT"/>
    <property type="match status" value="1"/>
</dbReference>
<evidence type="ECO:0000256" key="3">
    <source>
        <dbReference type="ARBA" id="ARBA00006341"/>
    </source>
</evidence>
<dbReference type="InterPro" id="IPR054480">
    <property type="entry name" value="AHAS_small-like_ACT"/>
</dbReference>
<dbReference type="InterPro" id="IPR002912">
    <property type="entry name" value="ACT_dom"/>
</dbReference>
<dbReference type="Pfam" id="PF22629">
    <property type="entry name" value="ACT_AHAS_ss"/>
    <property type="match status" value="1"/>
</dbReference>
<dbReference type="InterPro" id="IPR027271">
    <property type="entry name" value="Acetolactate_synth/TF_NikR_C"/>
</dbReference>
<dbReference type="PANTHER" id="PTHR30239:SF0">
    <property type="entry name" value="ACETOLACTATE SYNTHASE SMALL SUBUNIT 1, CHLOROPLASTIC"/>
    <property type="match status" value="1"/>
</dbReference>
<proteinExistence type="inferred from homology"/>
<dbReference type="NCBIfam" id="TIGR00119">
    <property type="entry name" value="acolac_sm"/>
    <property type="match status" value="1"/>
</dbReference>
<accession>A0A0B5W378</accession>
<dbReference type="FunFam" id="3.30.70.260:FF:000001">
    <property type="entry name" value="Acetolactate synthase, small subunit"/>
    <property type="match status" value="1"/>
</dbReference>
<dbReference type="SUPFAM" id="SSF55021">
    <property type="entry name" value="ACT-like"/>
    <property type="match status" value="2"/>
</dbReference>
<dbReference type="NCBIfam" id="NF008864">
    <property type="entry name" value="PRK11895.1"/>
    <property type="match status" value="1"/>
</dbReference>
<organism evidence="10">
    <name type="scientific">Choreocolax polysiphoniae</name>
    <dbReference type="NCBI Taxonomy" id="282351"/>
    <lineage>
        <taxon>Eukaryota</taxon>
        <taxon>Rhodophyta</taxon>
        <taxon>Florideophyceae</taxon>
        <taxon>Rhodymeniophycidae</taxon>
        <taxon>Gigartinales</taxon>
        <taxon>Choreocolacaceae</taxon>
        <taxon>Choreocolax</taxon>
    </lineage>
</organism>
<dbReference type="InterPro" id="IPR039557">
    <property type="entry name" value="AHAS_ACT"/>
</dbReference>
<dbReference type="AlphaFoldDB" id="A0A0B5W378"/>
<gene>
    <name evidence="10" type="primary">ilvH</name>
</gene>
<dbReference type="InterPro" id="IPR045865">
    <property type="entry name" value="ACT-like_dom_sf"/>
</dbReference>
<evidence type="ECO:0000256" key="6">
    <source>
        <dbReference type="ARBA" id="ARBA00023304"/>
    </source>
</evidence>
<dbReference type="InterPro" id="IPR019455">
    <property type="entry name" value="Acetolactate_synth_ssu_C"/>
</dbReference>
<sequence>MKYMLSVLVQDKSGVLSRISGLFARRGFNIDSLAVGLTEKNGVSRIIMSIVGDNRIIEQIIKQLYKLINVLDVKNITDILSIERELILIKINMINENKSQILEIVNIFKAKIVEISYESLTLEITGDSNKIFAIQQLLSQYKIIEIVRTGKIALIKDSKIMQKFQNNKV</sequence>
<dbReference type="GO" id="GO:0009097">
    <property type="term" value="P:isoleucine biosynthetic process"/>
    <property type="evidence" value="ECO:0007669"/>
    <property type="project" value="UniProtKB-UniRule"/>
</dbReference>
<evidence type="ECO:0000256" key="4">
    <source>
        <dbReference type="ARBA" id="ARBA00022605"/>
    </source>
</evidence>
<dbReference type="GO" id="GO:1990610">
    <property type="term" value="F:acetolactate synthase regulator activity"/>
    <property type="evidence" value="ECO:0007669"/>
    <property type="project" value="UniProtKB-UniRule"/>
</dbReference>
<keyword evidence="10" id="KW-0934">Plastid</keyword>
<dbReference type="EMBL" id="KP308096">
    <property type="protein sequence ID" value="AJH65840.1"/>
    <property type="molecule type" value="Genomic_DNA"/>
</dbReference>
<keyword evidence="4 8" id="KW-0028">Amino-acid biosynthesis</keyword>
<feature type="domain" description="ACT" evidence="9">
    <location>
        <begin position="4"/>
        <end position="78"/>
    </location>
</feature>
<dbReference type="PROSITE" id="PS51671">
    <property type="entry name" value="ACT"/>
    <property type="match status" value="1"/>
</dbReference>
<dbReference type="UniPathway" id="UPA00049">
    <property type="reaction ID" value="UER00059"/>
</dbReference>
<keyword evidence="6 8" id="KW-0100">Branched-chain amino acid biosynthesis</keyword>
<dbReference type="GO" id="GO:0003984">
    <property type="term" value="F:acetolactate synthase activity"/>
    <property type="evidence" value="ECO:0007669"/>
    <property type="project" value="UniProtKB-UniRule"/>
</dbReference>
<dbReference type="GO" id="GO:0009099">
    <property type="term" value="P:L-valine biosynthetic process"/>
    <property type="evidence" value="ECO:0007669"/>
    <property type="project" value="UniProtKB-UniRule"/>
</dbReference>
<dbReference type="Pfam" id="PF10369">
    <property type="entry name" value="ALS_ss_C"/>
    <property type="match status" value="1"/>
</dbReference>
<evidence type="ECO:0000256" key="5">
    <source>
        <dbReference type="ARBA" id="ARBA00022679"/>
    </source>
</evidence>
<dbReference type="Gene3D" id="3.30.70.1150">
    <property type="entry name" value="ACT-like. Chain A, domain 2"/>
    <property type="match status" value="1"/>
</dbReference>
<name>A0A0B5W378_9FLOR</name>
<comment type="pathway">
    <text evidence="2 8">Amino-acid biosynthesis; L-valine biosynthesis; L-valine from pyruvate: step 1/4.</text>
</comment>